<comment type="caution">
    <text evidence="2">The sequence shown here is derived from an EMBL/GenBank/DDBJ whole genome shotgun (WGS) entry which is preliminary data.</text>
</comment>
<dbReference type="Gene3D" id="3.30.70.60">
    <property type="match status" value="1"/>
</dbReference>
<reference evidence="2 3" key="1">
    <citation type="submission" date="2016-09" db="EMBL/GenBank/DDBJ databases">
        <title>Photobacterium proteolyticum sp. nov. a protease producing bacterium isolated from ocean sediments of Laizhou Bay.</title>
        <authorList>
            <person name="Li Y."/>
        </authorList>
    </citation>
    <scope>NUCLEOTIDE SEQUENCE [LARGE SCALE GENOMIC DNA]</scope>
    <source>
        <strain evidence="2 3">13-12</strain>
    </source>
</reference>
<dbReference type="Pfam" id="PF04350">
    <property type="entry name" value="PilO"/>
    <property type="match status" value="1"/>
</dbReference>
<keyword evidence="3" id="KW-1185">Reference proteome</keyword>
<evidence type="ECO:0000256" key="1">
    <source>
        <dbReference type="SAM" id="Phobius"/>
    </source>
</evidence>
<proteinExistence type="predicted"/>
<dbReference type="InterPro" id="IPR014717">
    <property type="entry name" value="Transl_elong_EF1B/ribsomal_bS6"/>
</dbReference>
<keyword evidence="1" id="KW-1133">Transmembrane helix</keyword>
<dbReference type="STRING" id="1903952.BIT28_26235"/>
<dbReference type="RefSeq" id="WP_075762960.1">
    <property type="nucleotide sequence ID" value="NZ_MJIL01000053.1"/>
</dbReference>
<accession>A0A1Q9GUS3</accession>
<keyword evidence="1" id="KW-0812">Transmembrane</keyword>
<dbReference type="GO" id="GO:0043107">
    <property type="term" value="P:type IV pilus-dependent motility"/>
    <property type="evidence" value="ECO:0007669"/>
    <property type="project" value="InterPro"/>
</dbReference>
<protein>
    <submittedName>
        <fullName evidence="2">Fimbrial protein</fullName>
    </submittedName>
</protein>
<dbReference type="PANTHER" id="PTHR39555">
    <property type="entry name" value="FIMBRIAL ASSEMBLY PROTEIN PILO-LIKE PROTEIN-RELATED"/>
    <property type="match status" value="1"/>
</dbReference>
<dbReference type="PANTHER" id="PTHR39555:SF1">
    <property type="entry name" value="TYPE IV PILUS INNER MEMBRANE COMPONENT PILO"/>
    <property type="match status" value="1"/>
</dbReference>
<dbReference type="InterPro" id="IPR007445">
    <property type="entry name" value="PilO"/>
</dbReference>
<name>A0A1Q9GUS3_9GAMM</name>
<organism evidence="2 3">
    <name type="scientific">Photobacterium proteolyticum</name>
    <dbReference type="NCBI Taxonomy" id="1903952"/>
    <lineage>
        <taxon>Bacteria</taxon>
        <taxon>Pseudomonadati</taxon>
        <taxon>Pseudomonadota</taxon>
        <taxon>Gammaproteobacteria</taxon>
        <taxon>Vibrionales</taxon>
        <taxon>Vibrionaceae</taxon>
        <taxon>Photobacterium</taxon>
    </lineage>
</organism>
<dbReference type="Proteomes" id="UP000186905">
    <property type="component" value="Unassembled WGS sequence"/>
</dbReference>
<dbReference type="EMBL" id="MJIL01000053">
    <property type="protein sequence ID" value="OLQ78822.1"/>
    <property type="molecule type" value="Genomic_DNA"/>
</dbReference>
<keyword evidence="1" id="KW-0472">Membrane</keyword>
<dbReference type="PIRSF" id="PIRSF016482">
    <property type="entry name" value="PilO"/>
    <property type="match status" value="1"/>
</dbReference>
<dbReference type="GO" id="GO:0043683">
    <property type="term" value="P:type IV pilus assembly"/>
    <property type="evidence" value="ECO:0007669"/>
    <property type="project" value="InterPro"/>
</dbReference>
<feature type="transmembrane region" description="Helical" evidence="1">
    <location>
        <begin position="17"/>
        <end position="39"/>
    </location>
</feature>
<dbReference type="AlphaFoldDB" id="A0A1Q9GUS3"/>
<gene>
    <name evidence="2" type="ORF">BIT28_26235</name>
</gene>
<evidence type="ECO:0000313" key="3">
    <source>
        <dbReference type="Proteomes" id="UP000186905"/>
    </source>
</evidence>
<dbReference type="OrthoDB" id="9802133at2"/>
<sequence length="194" mass="22487">MSDWQDLDLDEITEWPLIPQCVVALFLALAMGTAGYWYWLTPLQEELARLKHTEQELRQQVGKRASQVAALPKVRDQIEALEERYQYVVQQLPEEEELASLLSGVNDIGVRNGLEFQRIEWGPRREHPLYYELPINIALTGRYVNIGQFAESVARLSRIVTLNDFDLVFLRQHQNQETLSLKVSASTYRFKAPK</sequence>
<evidence type="ECO:0000313" key="2">
    <source>
        <dbReference type="EMBL" id="OLQ78822.1"/>
    </source>
</evidence>